<protein>
    <submittedName>
        <fullName evidence="8">AEC family transporter</fullName>
    </submittedName>
</protein>
<keyword evidence="3" id="KW-1003">Cell membrane</keyword>
<keyword evidence="4 7" id="KW-0812">Transmembrane</keyword>
<feature type="transmembrane region" description="Helical" evidence="7">
    <location>
        <begin position="126"/>
        <end position="150"/>
    </location>
</feature>
<proteinExistence type="predicted"/>
<dbReference type="EMBL" id="JABBGA010000014">
    <property type="protein sequence ID" value="NML27357.1"/>
    <property type="molecule type" value="Genomic_DNA"/>
</dbReference>
<evidence type="ECO:0000313" key="9">
    <source>
        <dbReference type="Proteomes" id="UP000580043"/>
    </source>
</evidence>
<dbReference type="GO" id="GO:0016020">
    <property type="term" value="C:membrane"/>
    <property type="evidence" value="ECO:0007669"/>
    <property type="project" value="UniProtKB-SubCell"/>
</dbReference>
<dbReference type="Pfam" id="PF03547">
    <property type="entry name" value="Mem_trans"/>
    <property type="match status" value="1"/>
</dbReference>
<reference evidence="8 9" key="1">
    <citation type="submission" date="2020-04" db="EMBL/GenBank/DDBJ databases">
        <title>Zoogloea sp. G-4-1-14 isolated from soil.</title>
        <authorList>
            <person name="Dahal R.H."/>
        </authorList>
    </citation>
    <scope>NUCLEOTIDE SEQUENCE [LARGE SCALE GENOMIC DNA]</scope>
    <source>
        <strain evidence="8 9">G-4-1-14</strain>
    </source>
</reference>
<dbReference type="AlphaFoldDB" id="A0A848G546"/>
<evidence type="ECO:0000256" key="3">
    <source>
        <dbReference type="ARBA" id="ARBA00022475"/>
    </source>
</evidence>
<comment type="caution">
    <text evidence="8">The sequence shown here is derived from an EMBL/GenBank/DDBJ whole genome shotgun (WGS) entry which is preliminary data.</text>
</comment>
<feature type="transmembrane region" description="Helical" evidence="7">
    <location>
        <begin position="34"/>
        <end position="53"/>
    </location>
</feature>
<evidence type="ECO:0000256" key="7">
    <source>
        <dbReference type="SAM" id="Phobius"/>
    </source>
</evidence>
<keyword evidence="6 7" id="KW-0472">Membrane</keyword>
<evidence type="ECO:0000313" key="8">
    <source>
        <dbReference type="EMBL" id="NML27357.1"/>
    </source>
</evidence>
<sequence length="309" mass="31954">MLTILSITGPIFMLIAIGFAVVRHGLLSRAEMRPLGVFVIHVALPALFFRSMSERSLADVVGGHLMPVYVLGSLLAAGLGLAASCLLRGRSLQVGAVQALGMATSNSAFIGYPIALQLFGPSAAGALAVFALVESMVMMPLTLTIAEAAGSNGGHWTHVLREALRRLSRNPFVLAIAGGAAWSATGIPLPLPVGKMLDMLAAASAPVALFCIGGTLAGLSMRGMLGDISFIVAGKLLLHPLCMFLVLLALPAADPHVATAAILNAAMPMFSVYPLLSQKFGQEGVSAAALVGATTLSFFTISALLWMLH</sequence>
<evidence type="ECO:0000256" key="4">
    <source>
        <dbReference type="ARBA" id="ARBA00022692"/>
    </source>
</evidence>
<keyword evidence="2" id="KW-0813">Transport</keyword>
<evidence type="ECO:0000256" key="2">
    <source>
        <dbReference type="ARBA" id="ARBA00022448"/>
    </source>
</evidence>
<dbReference type="Proteomes" id="UP000580043">
    <property type="component" value="Unassembled WGS sequence"/>
</dbReference>
<feature type="transmembrane region" description="Helical" evidence="7">
    <location>
        <begin position="6"/>
        <end position="22"/>
    </location>
</feature>
<feature type="transmembrane region" description="Helical" evidence="7">
    <location>
        <begin position="228"/>
        <end position="250"/>
    </location>
</feature>
<feature type="transmembrane region" description="Helical" evidence="7">
    <location>
        <begin position="65"/>
        <end position="87"/>
    </location>
</feature>
<dbReference type="GO" id="GO:0055085">
    <property type="term" value="P:transmembrane transport"/>
    <property type="evidence" value="ECO:0007669"/>
    <property type="project" value="InterPro"/>
</dbReference>
<name>A0A848G546_9RHOO</name>
<evidence type="ECO:0000256" key="6">
    <source>
        <dbReference type="ARBA" id="ARBA00023136"/>
    </source>
</evidence>
<evidence type="ECO:0000256" key="1">
    <source>
        <dbReference type="ARBA" id="ARBA00004141"/>
    </source>
</evidence>
<feature type="transmembrane region" description="Helical" evidence="7">
    <location>
        <begin position="171"/>
        <end position="193"/>
    </location>
</feature>
<dbReference type="RefSeq" id="WP_169146891.1">
    <property type="nucleotide sequence ID" value="NZ_JABBGA010000014.1"/>
</dbReference>
<feature type="transmembrane region" description="Helical" evidence="7">
    <location>
        <begin position="256"/>
        <end position="276"/>
    </location>
</feature>
<gene>
    <name evidence="8" type="ORF">HHL15_16505</name>
</gene>
<dbReference type="InterPro" id="IPR004776">
    <property type="entry name" value="Mem_transp_PIN-like"/>
</dbReference>
<evidence type="ECO:0000256" key="5">
    <source>
        <dbReference type="ARBA" id="ARBA00022989"/>
    </source>
</evidence>
<keyword evidence="9" id="KW-1185">Reference proteome</keyword>
<organism evidence="8 9">
    <name type="scientific">Zoogloea dura</name>
    <dbReference type="NCBI Taxonomy" id="2728840"/>
    <lineage>
        <taxon>Bacteria</taxon>
        <taxon>Pseudomonadati</taxon>
        <taxon>Pseudomonadota</taxon>
        <taxon>Betaproteobacteria</taxon>
        <taxon>Rhodocyclales</taxon>
        <taxon>Zoogloeaceae</taxon>
        <taxon>Zoogloea</taxon>
    </lineage>
</organism>
<keyword evidence="5 7" id="KW-1133">Transmembrane helix</keyword>
<dbReference type="PANTHER" id="PTHR36838:SF3">
    <property type="entry name" value="TRANSPORTER AUXIN EFFLUX CARRIER EC FAMILY"/>
    <property type="match status" value="1"/>
</dbReference>
<feature type="transmembrane region" description="Helical" evidence="7">
    <location>
        <begin position="199"/>
        <end position="221"/>
    </location>
</feature>
<comment type="subcellular location">
    <subcellularLocation>
        <location evidence="1">Membrane</location>
        <topology evidence="1">Multi-pass membrane protein</topology>
    </subcellularLocation>
</comment>
<accession>A0A848G546</accession>
<feature type="transmembrane region" description="Helical" evidence="7">
    <location>
        <begin position="99"/>
        <end position="120"/>
    </location>
</feature>
<dbReference type="PANTHER" id="PTHR36838">
    <property type="entry name" value="AUXIN EFFLUX CARRIER FAMILY PROTEIN"/>
    <property type="match status" value="1"/>
</dbReference>
<feature type="transmembrane region" description="Helical" evidence="7">
    <location>
        <begin position="288"/>
        <end position="308"/>
    </location>
</feature>